<dbReference type="EMBL" id="LGST01000067">
    <property type="protein sequence ID" value="KND95606.1"/>
    <property type="molecule type" value="Genomic_DNA"/>
</dbReference>
<organism evidence="1 2">
    <name type="scientific">Candidozyma auris</name>
    <name type="common">Yeast</name>
    <name type="synonym">Candida auris</name>
    <dbReference type="NCBI Taxonomy" id="498019"/>
    <lineage>
        <taxon>Eukaryota</taxon>
        <taxon>Fungi</taxon>
        <taxon>Dikarya</taxon>
        <taxon>Ascomycota</taxon>
        <taxon>Saccharomycotina</taxon>
        <taxon>Pichiomycetes</taxon>
        <taxon>Metschnikowiaceae</taxon>
        <taxon>Candidozyma</taxon>
    </lineage>
</organism>
<reference evidence="2" key="1">
    <citation type="journal article" date="2015" name="BMC Genomics">
        <title>Draft genome of a commonly misdiagnosed multidrug resistant pathogen Candida auris.</title>
        <authorList>
            <person name="Chatterjee S."/>
            <person name="Alampalli S.V."/>
            <person name="Nageshan R.K."/>
            <person name="Chettiar S.T."/>
            <person name="Joshi S."/>
            <person name="Tatu U.S."/>
        </authorList>
    </citation>
    <scope>NUCLEOTIDE SEQUENCE [LARGE SCALE GENOMIC DNA]</scope>
    <source>
        <strain evidence="2">6684</strain>
    </source>
</reference>
<evidence type="ECO:0000313" key="1">
    <source>
        <dbReference type="EMBL" id="KND95606.1"/>
    </source>
</evidence>
<protein>
    <submittedName>
        <fullName evidence="1">Uncharacterized protein</fullName>
    </submittedName>
</protein>
<dbReference type="Proteomes" id="UP000037122">
    <property type="component" value="Unassembled WGS sequence"/>
</dbReference>
<evidence type="ECO:0000313" key="2">
    <source>
        <dbReference type="Proteomes" id="UP000037122"/>
    </source>
</evidence>
<accession>A0A0L0NN90</accession>
<gene>
    <name evidence="1" type="ORF">QG37_08145</name>
</gene>
<proteinExistence type="predicted"/>
<dbReference type="AlphaFoldDB" id="A0A0L0NN90"/>
<dbReference type="VEuPathDB" id="FungiDB:QG37_08145"/>
<name>A0A0L0NN90_CANAR</name>
<comment type="caution">
    <text evidence="1">The sequence shown here is derived from an EMBL/GenBank/DDBJ whole genome shotgun (WGS) entry which is preliminary data.</text>
</comment>
<sequence length="104" mass="12133">MMKVEKKRKIFQLVLFGILFVRHISSSAMRCTLPFTVTTFIYHKTDKSVAEGKVSDLYTDLNNLKKFMNFTLKRLPMSYGSLMHEMLDLRLCTHSLHHPRAANL</sequence>